<evidence type="ECO:0000313" key="1">
    <source>
        <dbReference type="EMBL" id="MFC6867579.1"/>
    </source>
</evidence>
<reference evidence="2" key="1">
    <citation type="journal article" date="2019" name="Int. J. Syst. Evol. Microbiol.">
        <title>The Global Catalogue of Microorganisms (GCM) 10K type strain sequencing project: providing services to taxonomists for standard genome sequencing and annotation.</title>
        <authorList>
            <consortium name="The Broad Institute Genomics Platform"/>
            <consortium name="The Broad Institute Genome Sequencing Center for Infectious Disease"/>
            <person name="Wu L."/>
            <person name="Ma J."/>
        </authorList>
    </citation>
    <scope>NUCLEOTIDE SEQUENCE [LARGE SCALE GENOMIC DNA]</scope>
    <source>
        <strain evidence="2">KCTC 32255</strain>
    </source>
</reference>
<organism evidence="1 2">
    <name type="scientific">Haloechinothrix salitolerans</name>
    <dbReference type="NCBI Taxonomy" id="926830"/>
    <lineage>
        <taxon>Bacteria</taxon>
        <taxon>Bacillati</taxon>
        <taxon>Actinomycetota</taxon>
        <taxon>Actinomycetes</taxon>
        <taxon>Pseudonocardiales</taxon>
        <taxon>Pseudonocardiaceae</taxon>
        <taxon>Haloechinothrix</taxon>
    </lineage>
</organism>
<keyword evidence="2" id="KW-1185">Reference proteome</keyword>
<sequence length="57" mass="6087">MSVASKLTPCTMLTRDGEPCGKPGDDTLPTGICVEHAIQVFRAVSRIVAAKTEEAKR</sequence>
<evidence type="ECO:0000313" key="2">
    <source>
        <dbReference type="Proteomes" id="UP001596337"/>
    </source>
</evidence>
<name>A0ABW2BYF5_9PSEU</name>
<dbReference type="RefSeq" id="WP_345399995.1">
    <property type="nucleotide sequence ID" value="NZ_BAABLA010000096.1"/>
</dbReference>
<comment type="caution">
    <text evidence="1">The sequence shown here is derived from an EMBL/GenBank/DDBJ whole genome shotgun (WGS) entry which is preliminary data.</text>
</comment>
<protein>
    <submittedName>
        <fullName evidence="1">Uncharacterized protein</fullName>
    </submittedName>
</protein>
<proteinExistence type="predicted"/>
<accession>A0ABW2BYF5</accession>
<dbReference type="EMBL" id="JBHSXX010000001">
    <property type="protein sequence ID" value="MFC6867579.1"/>
    <property type="molecule type" value="Genomic_DNA"/>
</dbReference>
<dbReference type="Proteomes" id="UP001596337">
    <property type="component" value="Unassembled WGS sequence"/>
</dbReference>
<gene>
    <name evidence="1" type="ORF">ACFQGD_10495</name>
</gene>